<keyword evidence="6" id="KW-1185">Reference proteome</keyword>
<evidence type="ECO:0000259" key="4">
    <source>
        <dbReference type="PROSITE" id="PS51898"/>
    </source>
</evidence>
<dbReference type="InterPro" id="IPR011010">
    <property type="entry name" value="DNA_brk_join_enz"/>
</dbReference>
<evidence type="ECO:0000256" key="2">
    <source>
        <dbReference type="SAM" id="Coils"/>
    </source>
</evidence>
<feature type="region of interest" description="Disordered" evidence="3">
    <location>
        <begin position="1"/>
        <end position="38"/>
    </location>
</feature>
<protein>
    <submittedName>
        <fullName evidence="5">Tyrosine-type recombinase/integrase</fullName>
    </submittedName>
</protein>
<evidence type="ECO:0000313" key="6">
    <source>
        <dbReference type="Proteomes" id="UP001610990"/>
    </source>
</evidence>
<evidence type="ECO:0000256" key="3">
    <source>
        <dbReference type="SAM" id="MobiDB-lite"/>
    </source>
</evidence>
<dbReference type="InterPro" id="IPR013762">
    <property type="entry name" value="Integrase-like_cat_sf"/>
</dbReference>
<dbReference type="RefSeq" id="WP_397676851.1">
    <property type="nucleotide sequence ID" value="NZ_JBIRGH010000037.1"/>
</dbReference>
<keyword evidence="1" id="KW-0233">DNA recombination</keyword>
<keyword evidence="2" id="KW-0175">Coiled coil</keyword>
<name>A0ABW7RP20_9ACTN</name>
<dbReference type="InterPro" id="IPR002104">
    <property type="entry name" value="Integrase_catalytic"/>
</dbReference>
<organism evidence="5 6">
    <name type="scientific">Streptomyces celluloflavus</name>
    <dbReference type="NCBI Taxonomy" id="58344"/>
    <lineage>
        <taxon>Bacteria</taxon>
        <taxon>Bacillati</taxon>
        <taxon>Actinomycetota</taxon>
        <taxon>Actinomycetes</taxon>
        <taxon>Kitasatosporales</taxon>
        <taxon>Streptomycetaceae</taxon>
        <taxon>Streptomyces</taxon>
    </lineage>
</organism>
<feature type="compositionally biased region" description="Polar residues" evidence="3">
    <location>
        <begin position="1"/>
        <end position="10"/>
    </location>
</feature>
<evidence type="ECO:0000313" key="5">
    <source>
        <dbReference type="EMBL" id="MFH8589831.1"/>
    </source>
</evidence>
<reference evidence="5 6" key="1">
    <citation type="submission" date="2024-10" db="EMBL/GenBank/DDBJ databases">
        <title>The Natural Products Discovery Center: Release of the First 8490 Sequenced Strains for Exploring Actinobacteria Biosynthetic Diversity.</title>
        <authorList>
            <person name="Kalkreuter E."/>
            <person name="Kautsar S.A."/>
            <person name="Yang D."/>
            <person name="Bader C.D."/>
            <person name="Teijaro C.N."/>
            <person name="Fluegel L."/>
            <person name="Davis C.M."/>
            <person name="Simpson J.R."/>
            <person name="Lauterbach L."/>
            <person name="Steele A.D."/>
            <person name="Gui C."/>
            <person name="Meng S."/>
            <person name="Li G."/>
            <person name="Viehrig K."/>
            <person name="Ye F."/>
            <person name="Su P."/>
            <person name="Kiefer A.F."/>
            <person name="Nichols A."/>
            <person name="Cepeda A.J."/>
            <person name="Yan W."/>
            <person name="Fan B."/>
            <person name="Jiang Y."/>
            <person name="Adhikari A."/>
            <person name="Zheng C.-J."/>
            <person name="Schuster L."/>
            <person name="Cowan T.M."/>
            <person name="Smanski M.J."/>
            <person name="Chevrette M.G."/>
            <person name="De Carvalho L.P.S."/>
            <person name="Shen B."/>
        </authorList>
    </citation>
    <scope>NUCLEOTIDE SEQUENCE [LARGE SCALE GENOMIC DNA]</scope>
    <source>
        <strain evidence="5 6">NPDC018013</strain>
    </source>
</reference>
<comment type="caution">
    <text evidence="5">The sequence shown here is derived from an EMBL/GenBank/DDBJ whole genome shotgun (WGS) entry which is preliminary data.</text>
</comment>
<dbReference type="Pfam" id="PF00589">
    <property type="entry name" value="Phage_integrase"/>
    <property type="match status" value="1"/>
</dbReference>
<feature type="coiled-coil region" evidence="2">
    <location>
        <begin position="733"/>
        <end position="779"/>
    </location>
</feature>
<proteinExistence type="predicted"/>
<evidence type="ECO:0000256" key="1">
    <source>
        <dbReference type="ARBA" id="ARBA00023172"/>
    </source>
</evidence>
<dbReference type="EMBL" id="JBIRGH010000037">
    <property type="protein sequence ID" value="MFH8589831.1"/>
    <property type="molecule type" value="Genomic_DNA"/>
</dbReference>
<dbReference type="Proteomes" id="UP001610990">
    <property type="component" value="Unassembled WGS sequence"/>
</dbReference>
<feature type="domain" description="Tyr recombinase" evidence="4">
    <location>
        <begin position="450"/>
        <end position="666"/>
    </location>
</feature>
<dbReference type="CDD" id="cd00397">
    <property type="entry name" value="DNA_BRE_C"/>
    <property type="match status" value="1"/>
</dbReference>
<sequence length="803" mass="90718">MTTATVTSRPSAPVRHAPLPPGQEEREAPETWWQTEEPREQVLERTLALPFTADSDANQRSRRRGLVKLLDWLEDQPGRTWQERWVASGAEDAGREWTRLPMQWLAEHQRARKYDRADLCCGMIPLLGGQVVRPAYRWLLRQRPSQLLVHIRSVTDPDGFAALKDQYTATGHEGSNDCNNALNRVTWIVASKGGTVHDVTIGDCVELQHAIGEHQTNGYHGKHLFYALLAGRGVFGPNAPARLKTVMLPGQLTPATLVDRQGITCTAIRDLLVDYLTERAVDVDYTTLEDMARSLAGLFWRDLEKHHPGIDSLRLDADIVTAWRERVRMVRDRHGTPIRPRVNAHTVFSWVRTFYQDLARWAADEPTRWGPWVAPCPVRDSDTDHSKNRARRKAAMDQRTRTLLPALPALVKAVERQLKDAQTCLATGRETPAGAPFTTPADETLLRRAGVSSRVYADDPATGRRRDLTVEEERAFWAWAIVEVLRHTGMRIEEALELTHHSFVAYQLPTTCEIVPMLQVAPSKLDQERLLLVSPELGEVLTAIIHRVRRGQQAMPLVAAYDSLERLWSAPMPFLFQRRCGPEDRAIPRNYIYTCLNDALTASGLTGPANEQLRYTPHDFRRIFVTDALRSGLPPHIAARICGHRTVDTTLGYAAIYPEDVINHHRSFIARRRALRPGEEYREPTAQEWQDFLAHFELRKVALGVCARGFGTPCVHEHACIRCPVLRPDPEQMPRLEEIHANLIDRLQEAKEQGWLGEVAAIEASLAAAEQKLAGMRDLVTRHSTVDLGMPDFRTTAGRLTSE</sequence>
<dbReference type="PROSITE" id="PS51898">
    <property type="entry name" value="TYR_RECOMBINASE"/>
    <property type="match status" value="1"/>
</dbReference>
<dbReference type="Gene3D" id="1.10.443.10">
    <property type="entry name" value="Intergrase catalytic core"/>
    <property type="match status" value="1"/>
</dbReference>
<dbReference type="SUPFAM" id="SSF56349">
    <property type="entry name" value="DNA breaking-rejoining enzymes"/>
    <property type="match status" value="1"/>
</dbReference>
<accession>A0ABW7RP20</accession>
<gene>
    <name evidence="5" type="ORF">ACH4GP_36580</name>
</gene>